<feature type="transmembrane region" description="Helical" evidence="1">
    <location>
        <begin position="12"/>
        <end position="30"/>
    </location>
</feature>
<protein>
    <submittedName>
        <fullName evidence="2">Uncharacterized protein</fullName>
    </submittedName>
</protein>
<reference evidence="2" key="1">
    <citation type="journal article" date="2015" name="Genome Biol. Evol.">
        <title>Organellar Genomes of White Spruce (Picea glauca): Assembly and Annotation.</title>
        <authorList>
            <person name="Jackman S.D."/>
            <person name="Warren R.L."/>
            <person name="Gibb E.A."/>
            <person name="Vandervalk B.P."/>
            <person name="Mohamadi H."/>
            <person name="Chu J."/>
            <person name="Raymond A."/>
            <person name="Pleasance S."/>
            <person name="Coope R."/>
            <person name="Wildung M.R."/>
            <person name="Ritland C.E."/>
            <person name="Bousquet J."/>
            <person name="Jones S.J."/>
            <person name="Bohlmann J."/>
            <person name="Birol I."/>
        </authorList>
    </citation>
    <scope>NUCLEOTIDE SEQUENCE [LARGE SCALE GENOMIC DNA]</scope>
    <source>
        <tissue evidence="2">Flushing bud</tissue>
    </source>
</reference>
<sequence length="35" mass="4183">MDMELSKVGALYTYMDLLPHMDMPLALYFYPLRDK</sequence>
<proteinExistence type="predicted"/>
<keyword evidence="2" id="KW-0496">Mitochondrion</keyword>
<name>A0A124GMM2_PICGL</name>
<keyword evidence="1" id="KW-0472">Membrane</keyword>
<keyword evidence="1" id="KW-1133">Transmembrane helix</keyword>
<dbReference type="EMBL" id="LKAM01000013">
    <property type="protein sequence ID" value="KUM46098.1"/>
    <property type="molecule type" value="Genomic_DNA"/>
</dbReference>
<evidence type="ECO:0000313" key="2">
    <source>
        <dbReference type="EMBL" id="KUM46098.1"/>
    </source>
</evidence>
<keyword evidence="1" id="KW-0812">Transmembrane</keyword>
<evidence type="ECO:0000256" key="1">
    <source>
        <dbReference type="SAM" id="Phobius"/>
    </source>
</evidence>
<gene>
    <name evidence="2" type="ORF">ABT39_MTgene1904</name>
</gene>
<accession>A0A124GMM2</accession>
<geneLocation type="mitochondrion" evidence="2"/>
<dbReference type="AlphaFoldDB" id="A0A124GMM2"/>
<comment type="caution">
    <text evidence="2">The sequence shown here is derived from an EMBL/GenBank/DDBJ whole genome shotgun (WGS) entry which is preliminary data.</text>
</comment>
<organism evidence="2">
    <name type="scientific">Picea glauca</name>
    <name type="common">White spruce</name>
    <name type="synonym">Pinus glauca</name>
    <dbReference type="NCBI Taxonomy" id="3330"/>
    <lineage>
        <taxon>Eukaryota</taxon>
        <taxon>Viridiplantae</taxon>
        <taxon>Streptophyta</taxon>
        <taxon>Embryophyta</taxon>
        <taxon>Tracheophyta</taxon>
        <taxon>Spermatophyta</taxon>
        <taxon>Pinopsida</taxon>
        <taxon>Pinidae</taxon>
        <taxon>Conifers I</taxon>
        <taxon>Pinales</taxon>
        <taxon>Pinaceae</taxon>
        <taxon>Picea</taxon>
    </lineage>
</organism>